<gene>
    <name evidence="1" type="ORF">WG66_8942</name>
</gene>
<dbReference type="Proteomes" id="UP000054988">
    <property type="component" value="Unassembled WGS sequence"/>
</dbReference>
<evidence type="ECO:0000313" key="2">
    <source>
        <dbReference type="Proteomes" id="UP000054988"/>
    </source>
</evidence>
<proteinExistence type="predicted"/>
<comment type="caution">
    <text evidence="1">The sequence shown here is derived from an EMBL/GenBank/DDBJ whole genome shotgun (WGS) entry which is preliminary data.</text>
</comment>
<dbReference type="EMBL" id="LATX01001758">
    <property type="protein sequence ID" value="KTB38497.1"/>
    <property type="molecule type" value="Genomic_DNA"/>
</dbReference>
<evidence type="ECO:0000313" key="1">
    <source>
        <dbReference type="EMBL" id="KTB38497.1"/>
    </source>
</evidence>
<name>A0A0W0FQG4_MONRR</name>
<sequence length="465" mass="52727">MDVNDTDPNAMQPFFRLPDELRLKVFRELVATSGSSAALLPPAGACRALRGFLVGEASLWTCVRVDSSLIDLGVNVLDAVGHPSGPGAVWPGVALLLHYSANRPLSLTITTLGVTINHINILIELLRTSFARCRSLVVHCFFWEHLVNIMSFLDDKVLGMNLLEFCDIQYFSSSPEFQTQTQLLNYPTTPGEIPNSPFHCSKRYPKREKTMFPALKTLRLQSFPHRWHRFYPHSLTSLSLGTLSQSDRPSWRNLKNILLGSRHTLVDLELTAVAAPKMRGRASERYTLTKLARLRIGFTDPKELILLAASIDLPKLDSLTIEDIGRRIAQTECGHDSFFPDKEQFKTIQRDTLAGFEAVATYWPVQNITTLVMSHIAMYEMKGNMVSQLVEDHHTREDWEKNGIPFASEFFYKFKALTRLDLYHPDESTLMAAIYAPRYYDQASGSMKPLAPLFPLMKSYYIDYD</sequence>
<dbReference type="AlphaFoldDB" id="A0A0W0FQG4"/>
<reference evidence="1 2" key="1">
    <citation type="submission" date="2015-12" db="EMBL/GenBank/DDBJ databases">
        <title>Draft genome sequence of Moniliophthora roreri, the causal agent of frosty pod rot of cacao.</title>
        <authorList>
            <person name="Aime M.C."/>
            <person name="Diaz-Valderrama J.R."/>
            <person name="Kijpornyongpan T."/>
            <person name="Phillips-Mora W."/>
        </authorList>
    </citation>
    <scope>NUCLEOTIDE SEQUENCE [LARGE SCALE GENOMIC DNA]</scope>
    <source>
        <strain evidence="1 2">MCA 2952</strain>
    </source>
</reference>
<accession>A0A0W0FQG4</accession>
<evidence type="ECO:0008006" key="3">
    <source>
        <dbReference type="Google" id="ProtNLM"/>
    </source>
</evidence>
<protein>
    <recommendedName>
        <fullName evidence="3">F-box domain-containing protein</fullName>
    </recommendedName>
</protein>
<organism evidence="1 2">
    <name type="scientific">Moniliophthora roreri</name>
    <name type="common">Frosty pod rot fungus</name>
    <name type="synonym">Monilia roreri</name>
    <dbReference type="NCBI Taxonomy" id="221103"/>
    <lineage>
        <taxon>Eukaryota</taxon>
        <taxon>Fungi</taxon>
        <taxon>Dikarya</taxon>
        <taxon>Basidiomycota</taxon>
        <taxon>Agaricomycotina</taxon>
        <taxon>Agaricomycetes</taxon>
        <taxon>Agaricomycetidae</taxon>
        <taxon>Agaricales</taxon>
        <taxon>Marasmiineae</taxon>
        <taxon>Marasmiaceae</taxon>
        <taxon>Moniliophthora</taxon>
    </lineage>
</organism>